<dbReference type="Pfam" id="PF00005">
    <property type="entry name" value="ABC_tran"/>
    <property type="match status" value="1"/>
</dbReference>
<dbReference type="SUPFAM" id="SSF52540">
    <property type="entry name" value="P-loop containing nucleoside triphosphate hydrolases"/>
    <property type="match status" value="1"/>
</dbReference>
<evidence type="ECO:0000313" key="5">
    <source>
        <dbReference type="Proteomes" id="UP000193944"/>
    </source>
</evidence>
<dbReference type="STRING" id="1754192.A0A1Y1X214"/>
<dbReference type="Gene3D" id="3.40.50.300">
    <property type="entry name" value="P-loop containing nucleotide triphosphate hydrolases"/>
    <property type="match status" value="1"/>
</dbReference>
<dbReference type="Proteomes" id="UP000193944">
    <property type="component" value="Unassembled WGS sequence"/>
</dbReference>
<name>A0A1Y1X214_9FUNG</name>
<dbReference type="GO" id="GO:0140359">
    <property type="term" value="F:ABC-type transporter activity"/>
    <property type="evidence" value="ECO:0007669"/>
    <property type="project" value="InterPro"/>
</dbReference>
<accession>A0A1Y1X214</accession>
<reference evidence="4 5" key="1">
    <citation type="submission" date="2016-08" db="EMBL/GenBank/DDBJ databases">
        <title>A Parts List for Fungal Cellulosomes Revealed by Comparative Genomics.</title>
        <authorList>
            <consortium name="DOE Joint Genome Institute"/>
            <person name="Haitjema C.H."/>
            <person name="Gilmore S.P."/>
            <person name="Henske J.K."/>
            <person name="Solomon K.V."/>
            <person name="De Groot R."/>
            <person name="Kuo A."/>
            <person name="Mondo S.J."/>
            <person name="Salamov A.A."/>
            <person name="Labutti K."/>
            <person name="Zhao Z."/>
            <person name="Chiniquy J."/>
            <person name="Barry K."/>
            <person name="Brewer H.M."/>
            <person name="Purvine S.O."/>
            <person name="Wright A.T."/>
            <person name="Boxma B."/>
            <person name="Van Alen T."/>
            <person name="Hackstein J.H."/>
            <person name="Baker S.E."/>
            <person name="Grigoriev I.V."/>
            <person name="O'Malley M.A."/>
        </authorList>
    </citation>
    <scope>NUCLEOTIDE SEQUENCE [LARGE SCALE GENOMIC DNA]</scope>
    <source>
        <strain evidence="4 5">S4</strain>
    </source>
</reference>
<dbReference type="PANTHER" id="PTHR19229">
    <property type="entry name" value="ATP-BINDING CASSETTE TRANSPORTER SUBFAMILY A ABCA"/>
    <property type="match status" value="1"/>
</dbReference>
<organism evidence="4 5">
    <name type="scientific">Anaeromyces robustus</name>
    <dbReference type="NCBI Taxonomy" id="1754192"/>
    <lineage>
        <taxon>Eukaryota</taxon>
        <taxon>Fungi</taxon>
        <taxon>Fungi incertae sedis</taxon>
        <taxon>Chytridiomycota</taxon>
        <taxon>Chytridiomycota incertae sedis</taxon>
        <taxon>Neocallimastigomycetes</taxon>
        <taxon>Neocallimastigales</taxon>
        <taxon>Neocallimastigaceae</taxon>
        <taxon>Anaeromyces</taxon>
    </lineage>
</organism>
<dbReference type="PANTHER" id="PTHR19229:SF250">
    <property type="entry name" value="ABC TRANSPORTER DOMAIN-CONTAINING PROTEIN-RELATED"/>
    <property type="match status" value="1"/>
</dbReference>
<dbReference type="InterPro" id="IPR027417">
    <property type="entry name" value="P-loop_NTPase"/>
</dbReference>
<keyword evidence="2 4" id="KW-0067">ATP-binding</keyword>
<feature type="non-terminal residue" evidence="4">
    <location>
        <position position="195"/>
    </location>
</feature>
<dbReference type="CDD" id="cd03263">
    <property type="entry name" value="ABC_subfamily_A"/>
    <property type="match status" value="1"/>
</dbReference>
<gene>
    <name evidence="4" type="ORF">BCR32DRAFT_190760</name>
</gene>
<sequence length="195" mass="21547">VDDVSFGVHAGECLGLLGPNGAGKTTCLSMITGLLSHTHGKIVYGKNDLNETPVCDLSLGYCSQYDALWKLLTVGETVDFYLKICGYPQSDIPKYRKVLIEACGIEHHTHKKVCEISGGTRRKLSLIVAICFSPSYLILDEPTAGMDPFTRRYMWKLILELKKIRATSTILTTHSTEEAEALCERIAILIKGRLV</sequence>
<dbReference type="InterPro" id="IPR026082">
    <property type="entry name" value="ABCA"/>
</dbReference>
<comment type="caution">
    <text evidence="4">The sequence shown here is derived from an EMBL/GenBank/DDBJ whole genome shotgun (WGS) entry which is preliminary data.</text>
</comment>
<protein>
    <submittedName>
        <fullName evidence="4">ATP-binding cassette, sub-family A, member 2</fullName>
    </submittedName>
</protein>
<evidence type="ECO:0000313" key="4">
    <source>
        <dbReference type="EMBL" id="ORX79813.1"/>
    </source>
</evidence>
<evidence type="ECO:0000256" key="1">
    <source>
        <dbReference type="ARBA" id="ARBA00022741"/>
    </source>
</evidence>
<keyword evidence="1" id="KW-0547">Nucleotide-binding</keyword>
<dbReference type="AlphaFoldDB" id="A0A1Y1X214"/>
<dbReference type="OrthoDB" id="8061355at2759"/>
<evidence type="ECO:0000259" key="3">
    <source>
        <dbReference type="PROSITE" id="PS50893"/>
    </source>
</evidence>
<feature type="domain" description="ABC transporter" evidence="3">
    <location>
        <begin position="1"/>
        <end position="195"/>
    </location>
</feature>
<dbReference type="EMBL" id="MCFG01000163">
    <property type="protein sequence ID" value="ORX79813.1"/>
    <property type="molecule type" value="Genomic_DNA"/>
</dbReference>
<feature type="non-terminal residue" evidence="4">
    <location>
        <position position="1"/>
    </location>
</feature>
<dbReference type="SMART" id="SM00382">
    <property type="entry name" value="AAA"/>
    <property type="match status" value="1"/>
</dbReference>
<dbReference type="GO" id="GO:0016887">
    <property type="term" value="F:ATP hydrolysis activity"/>
    <property type="evidence" value="ECO:0007669"/>
    <property type="project" value="InterPro"/>
</dbReference>
<evidence type="ECO:0000256" key="2">
    <source>
        <dbReference type="ARBA" id="ARBA00022840"/>
    </source>
</evidence>
<keyword evidence="5" id="KW-1185">Reference proteome</keyword>
<dbReference type="InterPro" id="IPR003439">
    <property type="entry name" value="ABC_transporter-like_ATP-bd"/>
</dbReference>
<proteinExistence type="predicted"/>
<reference evidence="4 5" key="2">
    <citation type="submission" date="2016-08" db="EMBL/GenBank/DDBJ databases">
        <title>Pervasive Adenine N6-methylation of Active Genes in Fungi.</title>
        <authorList>
            <consortium name="DOE Joint Genome Institute"/>
            <person name="Mondo S.J."/>
            <person name="Dannebaum R.O."/>
            <person name="Kuo R.C."/>
            <person name="Labutti K."/>
            <person name="Haridas S."/>
            <person name="Kuo A."/>
            <person name="Salamov A."/>
            <person name="Ahrendt S.R."/>
            <person name="Lipzen A."/>
            <person name="Sullivan W."/>
            <person name="Andreopoulos W.B."/>
            <person name="Clum A."/>
            <person name="Lindquist E."/>
            <person name="Daum C."/>
            <person name="Ramamoorthy G.K."/>
            <person name="Gryganskyi A."/>
            <person name="Culley D."/>
            <person name="Magnuson J.K."/>
            <person name="James T.Y."/>
            <person name="O'Malley M.A."/>
            <person name="Stajich J.E."/>
            <person name="Spatafora J.W."/>
            <person name="Visel A."/>
            <person name="Grigoriev I.V."/>
        </authorList>
    </citation>
    <scope>NUCLEOTIDE SEQUENCE [LARGE SCALE GENOMIC DNA]</scope>
    <source>
        <strain evidence="4 5">S4</strain>
    </source>
</reference>
<dbReference type="GO" id="GO:0016020">
    <property type="term" value="C:membrane"/>
    <property type="evidence" value="ECO:0007669"/>
    <property type="project" value="InterPro"/>
</dbReference>
<dbReference type="InterPro" id="IPR003593">
    <property type="entry name" value="AAA+_ATPase"/>
</dbReference>
<dbReference type="PROSITE" id="PS50893">
    <property type="entry name" value="ABC_TRANSPORTER_2"/>
    <property type="match status" value="1"/>
</dbReference>
<dbReference type="GO" id="GO:0005319">
    <property type="term" value="F:lipid transporter activity"/>
    <property type="evidence" value="ECO:0007669"/>
    <property type="project" value="TreeGrafter"/>
</dbReference>
<dbReference type="GO" id="GO:0005524">
    <property type="term" value="F:ATP binding"/>
    <property type="evidence" value="ECO:0007669"/>
    <property type="project" value="UniProtKB-KW"/>
</dbReference>